<sequence length="487" mass="52421">MAVRATIPWEGTVSLRLLFVPVFVLVFLVAVPAPAGAATTICNRYCDGRDAGLAPSDRQPVSSTLYGRRFTVHVNDTDAMAWASLDNGKAGDEVWLDRSFDGGRTWVDSRLGAGAVPAGATGRRTAQFNVDNWAANGVGALRACGKAGDRPELTCTAWTRSTWNAWDRRTAAATALMMRYNLGTGLFGDNDWWTSANALTAVIDNSRRSGMGSYRYAIATTYDKQVNAKLGQFRNEYLDDTGWWALAWVAAYDATGDSRYLNTARAGADHMFAYWDTRCGGGVWWKTDRLVKNAIENSLYIQLNAALSARIPGDTVYRGRALAGWTWFQSTGMLNSANLVNDGISLSTCRNNGSVTWTYNQGVLINALVQLNRLTGDAAALATARRIGDALVGSGYLSPGGILREPNESNTCSGDGASFKGAAIRGLGVLNGAVGGAYNSYLQRNADSAYLNDRDTLDAYGSHWAGPRTATDHRCQHSAVDLLNAAP</sequence>
<dbReference type="Gene3D" id="1.50.10.20">
    <property type="match status" value="1"/>
</dbReference>
<dbReference type="GO" id="GO:0005975">
    <property type="term" value="P:carbohydrate metabolic process"/>
    <property type="evidence" value="ECO:0007669"/>
    <property type="project" value="InterPro"/>
</dbReference>
<proteinExistence type="predicted"/>
<gene>
    <name evidence="1" type="ORF">Dsi01nite_014890</name>
</gene>
<dbReference type="InterPro" id="IPR005198">
    <property type="entry name" value="Glyco_hydro_76"/>
</dbReference>
<dbReference type="AlphaFoldDB" id="A0A919PJS0"/>
<evidence type="ECO:0000313" key="1">
    <source>
        <dbReference type="EMBL" id="GIG43448.1"/>
    </source>
</evidence>
<dbReference type="Proteomes" id="UP000660611">
    <property type="component" value="Unassembled WGS sequence"/>
</dbReference>
<keyword evidence="2" id="KW-1185">Reference proteome</keyword>
<accession>A0A919PJS0</accession>
<dbReference type="Pfam" id="PF03663">
    <property type="entry name" value="Glyco_hydro_76"/>
    <property type="match status" value="1"/>
</dbReference>
<name>A0A919PJS0_9ACTN</name>
<evidence type="ECO:0000313" key="2">
    <source>
        <dbReference type="Proteomes" id="UP000660611"/>
    </source>
</evidence>
<dbReference type="PANTHER" id="PTHR47791">
    <property type="entry name" value="MEIOTICALLY UP-REGULATED GENE 191 PROTEIN"/>
    <property type="match status" value="1"/>
</dbReference>
<dbReference type="InterPro" id="IPR008928">
    <property type="entry name" value="6-hairpin_glycosidase_sf"/>
</dbReference>
<keyword evidence="1" id="KW-0378">Hydrolase</keyword>
<dbReference type="EMBL" id="BONQ01000024">
    <property type="protein sequence ID" value="GIG43448.1"/>
    <property type="molecule type" value="Genomic_DNA"/>
</dbReference>
<protein>
    <submittedName>
        <fullName evidence="1">Glycosyl hydrolase</fullName>
    </submittedName>
</protein>
<dbReference type="PANTHER" id="PTHR47791:SF3">
    <property type="entry name" value="MEIOTICALLY UP-REGULATED GENE 191 PROTEIN"/>
    <property type="match status" value="1"/>
</dbReference>
<dbReference type="InterPro" id="IPR053169">
    <property type="entry name" value="MUG_Protein"/>
</dbReference>
<organism evidence="1 2">
    <name type="scientific">Dactylosporangium siamense</name>
    <dbReference type="NCBI Taxonomy" id="685454"/>
    <lineage>
        <taxon>Bacteria</taxon>
        <taxon>Bacillati</taxon>
        <taxon>Actinomycetota</taxon>
        <taxon>Actinomycetes</taxon>
        <taxon>Micromonosporales</taxon>
        <taxon>Micromonosporaceae</taxon>
        <taxon>Dactylosporangium</taxon>
    </lineage>
</organism>
<dbReference type="SUPFAM" id="SSF48208">
    <property type="entry name" value="Six-hairpin glycosidases"/>
    <property type="match status" value="1"/>
</dbReference>
<reference evidence="1" key="1">
    <citation type="submission" date="2021-01" db="EMBL/GenBank/DDBJ databases">
        <title>Whole genome shotgun sequence of Dactylosporangium siamense NBRC 106093.</title>
        <authorList>
            <person name="Komaki H."/>
            <person name="Tamura T."/>
        </authorList>
    </citation>
    <scope>NUCLEOTIDE SEQUENCE</scope>
    <source>
        <strain evidence="1">NBRC 106093</strain>
    </source>
</reference>
<comment type="caution">
    <text evidence="1">The sequence shown here is derived from an EMBL/GenBank/DDBJ whole genome shotgun (WGS) entry which is preliminary data.</text>
</comment>
<dbReference type="GO" id="GO:0016787">
    <property type="term" value="F:hydrolase activity"/>
    <property type="evidence" value="ECO:0007669"/>
    <property type="project" value="UniProtKB-KW"/>
</dbReference>